<keyword evidence="5" id="KW-1017">Isopeptide bond</keyword>
<keyword evidence="4" id="KW-0963">Cytoplasm</keyword>
<comment type="subcellular location">
    <subcellularLocation>
        <location evidence="2">Cytoplasm</location>
        <location evidence="2">Cytosol</location>
    </subcellularLocation>
    <subcellularLocation>
        <location evidence="1">Rough endoplasmic reticulum</location>
    </subcellularLocation>
</comment>
<evidence type="ECO:0000256" key="1">
    <source>
        <dbReference type="ARBA" id="ARBA00004427"/>
    </source>
</evidence>
<evidence type="ECO:0000256" key="11">
    <source>
        <dbReference type="ARBA" id="ARBA00034092"/>
    </source>
</evidence>
<dbReference type="GO" id="GO:0000027">
    <property type="term" value="P:ribosomal large subunit assembly"/>
    <property type="evidence" value="ECO:0007669"/>
    <property type="project" value="TreeGrafter"/>
</dbReference>
<evidence type="ECO:0000256" key="5">
    <source>
        <dbReference type="ARBA" id="ARBA00022499"/>
    </source>
</evidence>
<comment type="similarity">
    <text evidence="3 13">Belongs to the eukaryotic ribosomal protein eL6 family.</text>
</comment>
<keyword evidence="7" id="KW-0256">Endoplasmic reticulum</keyword>
<keyword evidence="15" id="KW-1185">Reference proteome</keyword>
<dbReference type="InterPro" id="IPR041997">
    <property type="entry name" value="Ribosomal_eL6_KOW"/>
</dbReference>
<keyword evidence="9 13" id="KW-0689">Ribosomal protein</keyword>
<evidence type="ECO:0000256" key="8">
    <source>
        <dbReference type="ARBA" id="ARBA00022843"/>
    </source>
</evidence>
<evidence type="ECO:0000256" key="2">
    <source>
        <dbReference type="ARBA" id="ARBA00004514"/>
    </source>
</evidence>
<sequence length="213" mass="24825">MLVARLKRKRRRRFLQLLQNQLVVTRTAVPGWLNFAKCLDIILLKMCLEGVEPRQKTLQSACEKTASQHYPRTILIILTGRHRGKRMVFLKQLASGLLLVTGPLVLNRVPLRRTHQKFVIATSTKIDISNVKIPKHLTDAYFKKQQLRKPRHQEGEIFDREKEKYEITEQRKIDQKAVDSQILPKIKAVPQLQGYLRSVFVLTNGIYPHKLVF</sequence>
<dbReference type="PANTHER" id="PTHR10715">
    <property type="entry name" value="60S RIBOSOMAL PROTEIN L6"/>
    <property type="match status" value="1"/>
</dbReference>
<dbReference type="PANTHER" id="PTHR10715:SF0">
    <property type="entry name" value="LARGE RIBOSOMAL SUBUNIT PROTEIN EL6"/>
    <property type="match status" value="1"/>
</dbReference>
<keyword evidence="8" id="KW-0832">Ubl conjugation</keyword>
<reference evidence="14" key="3">
    <citation type="submission" date="2025-09" db="UniProtKB">
        <authorList>
            <consortium name="Ensembl"/>
        </authorList>
    </citation>
    <scope>IDENTIFICATION</scope>
</reference>
<protein>
    <recommendedName>
        <fullName evidence="13">60S ribosomal protein L6</fullName>
    </recommendedName>
</protein>
<dbReference type="GO" id="GO:0003723">
    <property type="term" value="F:RNA binding"/>
    <property type="evidence" value="ECO:0007669"/>
    <property type="project" value="TreeGrafter"/>
</dbReference>
<dbReference type="PROSITE" id="PS01170">
    <property type="entry name" value="RIBOSOMAL_L6E"/>
    <property type="match status" value="1"/>
</dbReference>
<dbReference type="FunFam" id="2.30.30.30:FF:000020">
    <property type="entry name" value="60S ribosomal protein L6"/>
    <property type="match status" value="1"/>
</dbReference>
<dbReference type="InterPro" id="IPR000915">
    <property type="entry name" value="60S_ribosomal_eL6"/>
</dbReference>
<evidence type="ECO:0000256" key="3">
    <source>
        <dbReference type="ARBA" id="ARBA00010592"/>
    </source>
</evidence>
<evidence type="ECO:0000256" key="10">
    <source>
        <dbReference type="ARBA" id="ARBA00023274"/>
    </source>
</evidence>
<dbReference type="InterPro" id="IPR014722">
    <property type="entry name" value="Rib_uL2_dom2"/>
</dbReference>
<reference evidence="14" key="2">
    <citation type="submission" date="2025-08" db="UniProtKB">
        <authorList>
            <consortium name="Ensembl"/>
        </authorList>
    </citation>
    <scope>IDENTIFICATION</scope>
</reference>
<dbReference type="Proteomes" id="UP000028761">
    <property type="component" value="Chromosome 3"/>
</dbReference>
<dbReference type="OMA" id="GPYEVNG"/>
<dbReference type="GO" id="GO:0003735">
    <property type="term" value="F:structural constituent of ribosome"/>
    <property type="evidence" value="ECO:0007669"/>
    <property type="project" value="InterPro"/>
</dbReference>
<evidence type="ECO:0000313" key="14">
    <source>
        <dbReference type="Ensembl" id="ENSPANP00000054619.1"/>
    </source>
</evidence>
<evidence type="ECO:0000256" key="4">
    <source>
        <dbReference type="ARBA" id="ARBA00022490"/>
    </source>
</evidence>
<dbReference type="CDD" id="cd13156">
    <property type="entry name" value="KOW_RPL6"/>
    <property type="match status" value="1"/>
</dbReference>
<dbReference type="InterPro" id="IPR049633">
    <property type="entry name" value="Ribosomal_eL6_CS"/>
</dbReference>
<evidence type="ECO:0000256" key="9">
    <source>
        <dbReference type="ARBA" id="ARBA00022980"/>
    </source>
</evidence>
<dbReference type="GO" id="GO:0005791">
    <property type="term" value="C:rough endoplasmic reticulum"/>
    <property type="evidence" value="ECO:0007669"/>
    <property type="project" value="UniProtKB-SubCell"/>
</dbReference>
<dbReference type="GeneTree" id="ENSGT00390000003682"/>
<keyword evidence="6" id="KW-0597">Phosphoprotein</keyword>
<evidence type="ECO:0000256" key="7">
    <source>
        <dbReference type="ARBA" id="ARBA00022824"/>
    </source>
</evidence>
<dbReference type="Pfam" id="PF01159">
    <property type="entry name" value="Ribosomal_L6e"/>
    <property type="match status" value="1"/>
</dbReference>
<evidence type="ECO:0000313" key="15">
    <source>
        <dbReference type="Proteomes" id="UP000028761"/>
    </source>
</evidence>
<organism evidence="14 15">
    <name type="scientific">Papio anubis</name>
    <name type="common">Olive baboon</name>
    <dbReference type="NCBI Taxonomy" id="9555"/>
    <lineage>
        <taxon>Eukaryota</taxon>
        <taxon>Metazoa</taxon>
        <taxon>Chordata</taxon>
        <taxon>Craniata</taxon>
        <taxon>Vertebrata</taxon>
        <taxon>Euteleostomi</taxon>
        <taxon>Mammalia</taxon>
        <taxon>Eutheria</taxon>
        <taxon>Euarchontoglires</taxon>
        <taxon>Primates</taxon>
        <taxon>Haplorrhini</taxon>
        <taxon>Catarrhini</taxon>
        <taxon>Cercopithecidae</taxon>
        <taxon>Cercopithecinae</taxon>
        <taxon>Papio</taxon>
    </lineage>
</organism>
<reference evidence="14 15" key="1">
    <citation type="submission" date="2012-03" db="EMBL/GenBank/DDBJ databases">
        <title>Whole Genome Assembly of Papio anubis.</title>
        <authorList>
            <person name="Liu Y.L."/>
            <person name="Abraham K.A."/>
            <person name="Akbar H.A."/>
            <person name="Ali S.A."/>
            <person name="Anosike U.A."/>
            <person name="Aqrawi P.A."/>
            <person name="Arias F.A."/>
            <person name="Attaway T.A."/>
            <person name="Awwad R.A."/>
            <person name="Babu C.B."/>
            <person name="Bandaranaike D.B."/>
            <person name="Battles P.B."/>
            <person name="Bell A.B."/>
            <person name="Beltran B.B."/>
            <person name="Berhane-Mersha D.B."/>
            <person name="Bess C.B."/>
            <person name="Bickham C.B."/>
            <person name="Bolden T.B."/>
            <person name="Carter K.C."/>
            <person name="Chau D.C."/>
            <person name="Chavez A.C."/>
            <person name="Clerc-Blankenburg K.C."/>
            <person name="Coyle M.C."/>
            <person name="Dao M.D."/>
            <person name="Davila M.L.D."/>
            <person name="Davy-Carroll L.D."/>
            <person name="Denson S.D."/>
            <person name="Dinh H.D."/>
            <person name="Fernandez S.F."/>
            <person name="Fernando P.F."/>
            <person name="Forbes L.F."/>
            <person name="Francis C.F."/>
            <person name="Francisco L.F."/>
            <person name="Fu Q.F."/>
            <person name="Garcia-Iii R.G."/>
            <person name="Garrett T.G."/>
            <person name="Gross S.G."/>
            <person name="Gubbala S.G."/>
            <person name="Hirani K.H."/>
            <person name="Hogues M.H."/>
            <person name="Hollins B.H."/>
            <person name="Jackson L.J."/>
            <person name="Javaid M.J."/>
            <person name="Jhangiani S.J."/>
            <person name="Johnson A.J."/>
            <person name="Johnson B.J."/>
            <person name="Jones J.J."/>
            <person name="Joshi V.J."/>
            <person name="Kalu J.K."/>
            <person name="Khan N.K."/>
            <person name="Korchina V.K."/>
            <person name="Kovar C.K."/>
            <person name="Lago L.L."/>
            <person name="Lara F.L."/>
            <person name="Le T.-K.L."/>
            <person name="Lee S.L."/>
            <person name="Legall-Iii F.L."/>
            <person name="Lemon S.L."/>
            <person name="Liu J.L."/>
            <person name="Liu Y.-S.L."/>
            <person name="Liyanage D.L."/>
            <person name="Lopez J.L."/>
            <person name="Lorensuhewa L.L."/>
            <person name="Mata R.M."/>
            <person name="Mathew T.M."/>
            <person name="Mercado C.M."/>
            <person name="Mercado I.M."/>
            <person name="Morales K.M."/>
            <person name="Morgan M.M."/>
            <person name="Munidasa M.M."/>
            <person name="Ngo D.N."/>
            <person name="Nguyen L.N."/>
            <person name="Nguyen T.N."/>
            <person name="Nguyen N.N."/>
            <person name="Obregon M.O."/>
            <person name="Okwuonu G.O."/>
            <person name="Ongeri F.O."/>
            <person name="Onwere C.O."/>
            <person name="Osifeso I.O."/>
            <person name="Parra A.P."/>
            <person name="Patil S.P."/>
            <person name="Perez A.P."/>
            <person name="Perez Y.P."/>
            <person name="Pham C.P."/>
            <person name="Pu L.-L.P."/>
            <person name="Puazo M.P."/>
            <person name="Quiroz J.Q."/>
            <person name="Rouhana J.R."/>
            <person name="Ruiz M.R."/>
            <person name="Ruiz S.-J.R."/>
            <person name="Saada N.S."/>
            <person name="Santibanez J.S."/>
            <person name="Scheel M.S."/>
            <person name="Schneider B.S."/>
            <person name="Simmons D.S."/>
            <person name="Sisson I.S."/>
            <person name="Tang L.-Y.T."/>
            <person name="Thornton R.T."/>
            <person name="Tisius J.T."/>
            <person name="Toledanes G.T."/>
            <person name="Trejos Z.T."/>
            <person name="Usmani K.U."/>
            <person name="Varghese R.V."/>
            <person name="Vattathil S.V."/>
            <person name="Vee V.V."/>
            <person name="Walker D.W."/>
            <person name="Weissenberger G.W."/>
            <person name="White C.W."/>
            <person name="Williams A.W."/>
            <person name="Woodworth J.W."/>
            <person name="Wright R.W."/>
            <person name="Zhu Y.Z."/>
            <person name="Han Y.H."/>
            <person name="Newsham I.N."/>
            <person name="Nazareth L.N."/>
            <person name="Worley K.W."/>
            <person name="Muzny D.M."/>
            <person name="Rogers J.R."/>
            <person name="Gibbs R.G."/>
        </authorList>
    </citation>
    <scope>NUCLEOTIDE SEQUENCE [LARGE SCALE GENOMIC DNA]</scope>
</reference>
<dbReference type="Gene3D" id="2.30.30.30">
    <property type="match status" value="1"/>
</dbReference>
<evidence type="ECO:0000256" key="12">
    <source>
        <dbReference type="ARBA" id="ARBA00046388"/>
    </source>
</evidence>
<comment type="function">
    <text evidence="11">Component of the large ribosomal subunit. The ribosome is a large ribonucleoprotein complex responsible for the synthesis of proteins in the cell.</text>
</comment>
<dbReference type="GO" id="GO:0022625">
    <property type="term" value="C:cytosolic large ribosomal subunit"/>
    <property type="evidence" value="ECO:0007669"/>
    <property type="project" value="TreeGrafter"/>
</dbReference>
<dbReference type="Ensembl" id="ENSPANT00000071627.1">
    <property type="protein sequence ID" value="ENSPANP00000054619.1"/>
    <property type="gene ID" value="ENSPANG00000040500.1"/>
</dbReference>
<comment type="subunit">
    <text evidence="12">Component of the large ribosomal subunit. May bind IPO9 with low affinity.</text>
</comment>
<evidence type="ECO:0000256" key="13">
    <source>
        <dbReference type="RuleBase" id="RU000662"/>
    </source>
</evidence>
<name>A0A8I5N3K9_PAPAN</name>
<proteinExistence type="inferred from homology"/>
<accession>A0A8I5N3K9</accession>
<dbReference type="InterPro" id="IPR008991">
    <property type="entry name" value="Translation_prot_SH3-like_sf"/>
</dbReference>
<dbReference type="AlphaFoldDB" id="A0A8I5N3K9"/>
<dbReference type="SUPFAM" id="SSF50104">
    <property type="entry name" value="Translation proteins SH3-like domain"/>
    <property type="match status" value="1"/>
</dbReference>
<evidence type="ECO:0000256" key="6">
    <source>
        <dbReference type="ARBA" id="ARBA00022553"/>
    </source>
</evidence>
<dbReference type="GO" id="GO:0002181">
    <property type="term" value="P:cytoplasmic translation"/>
    <property type="evidence" value="ECO:0007669"/>
    <property type="project" value="TreeGrafter"/>
</dbReference>
<keyword evidence="10 13" id="KW-0687">Ribonucleoprotein</keyword>